<dbReference type="GO" id="GO:0005737">
    <property type="term" value="C:cytoplasm"/>
    <property type="evidence" value="ECO:0007669"/>
    <property type="project" value="TreeGrafter"/>
</dbReference>
<dbReference type="PANTHER" id="PTHR48100:SF59">
    <property type="entry name" value="ADENOSYLCOBALAMIN_ALPHA-RIBAZOLE PHOSPHATASE"/>
    <property type="match status" value="1"/>
</dbReference>
<dbReference type="InterPro" id="IPR029033">
    <property type="entry name" value="His_PPase_superfam"/>
</dbReference>
<sequence>MHTLKNITLYFVRHGETDWNLSRRLQGLTDIPLNATGRSQAARHGRVMAELDVDWSGFDFYASPLSRAAETMEIVRRQIGPAAKEPIYDDRLREGAFGNWEGRSWSEIVRDEPENHALFLERGWEVAPHGGESYSEIAVRLKAWAQTLTRDTVAVSHGGVSRVLRGLYLGIEPAKILGLPTPQSKFYRFQDGQLDTI</sequence>
<evidence type="ECO:0008006" key="2">
    <source>
        <dbReference type="Google" id="ProtNLM"/>
    </source>
</evidence>
<dbReference type="EMBL" id="UOEM01000027">
    <property type="protein sequence ID" value="VAW11076.1"/>
    <property type="molecule type" value="Genomic_DNA"/>
</dbReference>
<protein>
    <recommendedName>
        <fullName evidence="2">Phosphoglycerate mutase</fullName>
    </recommendedName>
</protein>
<dbReference type="Pfam" id="PF00300">
    <property type="entry name" value="His_Phos_1"/>
    <property type="match status" value="1"/>
</dbReference>
<gene>
    <name evidence="1" type="ORF">MNBD_ALPHA09-1470</name>
</gene>
<dbReference type="PANTHER" id="PTHR48100">
    <property type="entry name" value="BROAD-SPECIFICITY PHOSPHATASE YOR283W-RELATED"/>
    <property type="match status" value="1"/>
</dbReference>
<dbReference type="InterPro" id="IPR050275">
    <property type="entry name" value="PGM_Phosphatase"/>
</dbReference>
<accession>A0A3B0TVG9</accession>
<dbReference type="InterPro" id="IPR013078">
    <property type="entry name" value="His_Pase_superF_clade-1"/>
</dbReference>
<dbReference type="SMART" id="SM00855">
    <property type="entry name" value="PGAM"/>
    <property type="match status" value="1"/>
</dbReference>
<dbReference type="AlphaFoldDB" id="A0A3B0TVG9"/>
<dbReference type="SUPFAM" id="SSF53254">
    <property type="entry name" value="Phosphoglycerate mutase-like"/>
    <property type="match status" value="1"/>
</dbReference>
<evidence type="ECO:0000313" key="1">
    <source>
        <dbReference type="EMBL" id="VAW11076.1"/>
    </source>
</evidence>
<reference evidence="1" key="1">
    <citation type="submission" date="2018-06" db="EMBL/GenBank/DDBJ databases">
        <authorList>
            <person name="Zhirakovskaya E."/>
        </authorList>
    </citation>
    <scope>NUCLEOTIDE SEQUENCE</scope>
</reference>
<organism evidence="1">
    <name type="scientific">hydrothermal vent metagenome</name>
    <dbReference type="NCBI Taxonomy" id="652676"/>
    <lineage>
        <taxon>unclassified sequences</taxon>
        <taxon>metagenomes</taxon>
        <taxon>ecological metagenomes</taxon>
    </lineage>
</organism>
<dbReference type="GO" id="GO:0016791">
    <property type="term" value="F:phosphatase activity"/>
    <property type="evidence" value="ECO:0007669"/>
    <property type="project" value="TreeGrafter"/>
</dbReference>
<dbReference type="PIRSF" id="PIRSF000709">
    <property type="entry name" value="6PFK_2-Ptase"/>
    <property type="match status" value="1"/>
</dbReference>
<name>A0A3B0TVG9_9ZZZZ</name>
<dbReference type="Gene3D" id="3.40.50.1240">
    <property type="entry name" value="Phosphoglycerate mutase-like"/>
    <property type="match status" value="1"/>
</dbReference>
<proteinExistence type="predicted"/>
<dbReference type="CDD" id="cd07067">
    <property type="entry name" value="HP_PGM_like"/>
    <property type="match status" value="1"/>
</dbReference>